<accession>A0A1G1YHM3</accession>
<dbReference type="InterPro" id="IPR050190">
    <property type="entry name" value="UPF0213_domain"/>
</dbReference>
<feature type="domain" description="GIY-YIG" evidence="2">
    <location>
        <begin position="1"/>
        <end position="76"/>
    </location>
</feature>
<comment type="caution">
    <text evidence="3">The sequence shown here is derived from an EMBL/GenBank/DDBJ whole genome shotgun (WGS) entry which is preliminary data.</text>
</comment>
<keyword evidence="3" id="KW-0255">Endonuclease</keyword>
<keyword evidence="3" id="KW-0378">Hydrolase</keyword>
<sequence>MYCLYILECADRTLYTGITVNVRRRVGEHNASTRGAKYTRSRRPVTLVYSKKFRSRAAASKEEFRIKTLSRLDKLVLVKKQSLILRRLLRRPASQ</sequence>
<dbReference type="Gene3D" id="3.40.1440.10">
    <property type="entry name" value="GIY-YIG endonuclease"/>
    <property type="match status" value="1"/>
</dbReference>
<dbReference type="PANTHER" id="PTHR34477">
    <property type="entry name" value="UPF0213 PROTEIN YHBQ"/>
    <property type="match status" value="1"/>
</dbReference>
<dbReference type="AlphaFoldDB" id="A0A1G1YHM3"/>
<dbReference type="PANTHER" id="PTHR34477:SF1">
    <property type="entry name" value="UPF0213 PROTEIN YHBQ"/>
    <property type="match status" value="1"/>
</dbReference>
<dbReference type="PROSITE" id="PS50164">
    <property type="entry name" value="GIY_YIG"/>
    <property type="match status" value="1"/>
</dbReference>
<name>A0A1G1YHM3_9BACT</name>
<dbReference type="Pfam" id="PF01541">
    <property type="entry name" value="GIY-YIG"/>
    <property type="match status" value="1"/>
</dbReference>
<protein>
    <submittedName>
        <fullName evidence="3">Endonuclease</fullName>
    </submittedName>
</protein>
<dbReference type="Proteomes" id="UP000177310">
    <property type="component" value="Unassembled WGS sequence"/>
</dbReference>
<reference evidence="3 4" key="1">
    <citation type="journal article" date="2016" name="Nat. Commun.">
        <title>Thousands of microbial genomes shed light on interconnected biogeochemical processes in an aquifer system.</title>
        <authorList>
            <person name="Anantharaman K."/>
            <person name="Brown C.T."/>
            <person name="Hug L.A."/>
            <person name="Sharon I."/>
            <person name="Castelle C.J."/>
            <person name="Probst A.J."/>
            <person name="Thomas B.C."/>
            <person name="Singh A."/>
            <person name="Wilkins M.J."/>
            <person name="Karaoz U."/>
            <person name="Brodie E.L."/>
            <person name="Williams K.H."/>
            <person name="Hubbard S.S."/>
            <person name="Banfield J.F."/>
        </authorList>
    </citation>
    <scope>NUCLEOTIDE SEQUENCE [LARGE SCALE GENOMIC DNA]</scope>
</reference>
<dbReference type="InterPro" id="IPR000305">
    <property type="entry name" value="GIY-YIG_endonuc"/>
</dbReference>
<evidence type="ECO:0000313" key="3">
    <source>
        <dbReference type="EMBL" id="OGY51200.1"/>
    </source>
</evidence>
<dbReference type="SUPFAM" id="SSF82771">
    <property type="entry name" value="GIY-YIG endonuclease"/>
    <property type="match status" value="1"/>
</dbReference>
<keyword evidence="3" id="KW-0540">Nuclease</keyword>
<dbReference type="EMBL" id="MHIL01000022">
    <property type="protein sequence ID" value="OGY51200.1"/>
    <property type="molecule type" value="Genomic_DNA"/>
</dbReference>
<gene>
    <name evidence="3" type="ORF">A3J59_02885</name>
</gene>
<evidence type="ECO:0000259" key="2">
    <source>
        <dbReference type="PROSITE" id="PS50164"/>
    </source>
</evidence>
<dbReference type="InterPro" id="IPR035901">
    <property type="entry name" value="GIY-YIG_endonuc_sf"/>
</dbReference>
<evidence type="ECO:0000313" key="4">
    <source>
        <dbReference type="Proteomes" id="UP000177310"/>
    </source>
</evidence>
<comment type="similarity">
    <text evidence="1">Belongs to the UPF0213 family.</text>
</comment>
<proteinExistence type="inferred from homology"/>
<evidence type="ECO:0000256" key="1">
    <source>
        <dbReference type="ARBA" id="ARBA00007435"/>
    </source>
</evidence>
<dbReference type="CDD" id="cd10456">
    <property type="entry name" value="GIY-YIG_UPF0213"/>
    <property type="match status" value="1"/>
</dbReference>
<organism evidence="3 4">
    <name type="scientific">Candidatus Buchananbacteria bacterium RIFCSPHIGHO2_02_FULL_56_16</name>
    <dbReference type="NCBI Taxonomy" id="1797542"/>
    <lineage>
        <taxon>Bacteria</taxon>
        <taxon>Candidatus Buchananiibacteriota</taxon>
    </lineage>
</organism>
<dbReference type="GO" id="GO:0004519">
    <property type="term" value="F:endonuclease activity"/>
    <property type="evidence" value="ECO:0007669"/>
    <property type="project" value="UniProtKB-KW"/>
</dbReference>